<dbReference type="SMART" id="SM00355">
    <property type="entry name" value="ZnF_C2H2"/>
    <property type="match status" value="3"/>
</dbReference>
<dbReference type="Proteomes" id="UP000614610">
    <property type="component" value="Unassembled WGS sequence"/>
</dbReference>
<dbReference type="PANTHER" id="PTHR35391">
    <property type="entry name" value="C2H2-TYPE DOMAIN-CONTAINING PROTEIN-RELATED"/>
    <property type="match status" value="1"/>
</dbReference>
<keyword evidence="1" id="KW-0175">Coiled coil</keyword>
<dbReference type="SUPFAM" id="SSF52540">
    <property type="entry name" value="P-loop containing nucleoside triphosphate hydrolases"/>
    <property type="match status" value="1"/>
</dbReference>
<feature type="region of interest" description="Disordered" evidence="2">
    <location>
        <begin position="237"/>
        <end position="294"/>
    </location>
</feature>
<feature type="region of interest" description="Disordered" evidence="2">
    <location>
        <begin position="951"/>
        <end position="1012"/>
    </location>
</feature>
<feature type="compositionally biased region" description="Polar residues" evidence="2">
    <location>
        <begin position="977"/>
        <end position="990"/>
    </location>
</feature>
<comment type="caution">
    <text evidence="4">The sequence shown here is derived from an EMBL/GenBank/DDBJ whole genome shotgun (WGS) entry which is preliminary data.</text>
</comment>
<dbReference type="EMBL" id="WIWT01000038">
    <property type="protein sequence ID" value="KAF3210307.1"/>
    <property type="molecule type" value="Genomic_DNA"/>
</dbReference>
<dbReference type="InterPro" id="IPR049945">
    <property type="entry name" value="AAA_22"/>
</dbReference>
<feature type="domain" description="C2H2-type" evidence="3">
    <location>
        <begin position="479"/>
        <end position="502"/>
    </location>
</feature>
<dbReference type="GO" id="GO:0016887">
    <property type="term" value="F:ATP hydrolysis activity"/>
    <property type="evidence" value="ECO:0007669"/>
    <property type="project" value="InterPro"/>
</dbReference>
<accession>A0A6G1MPA6</accession>
<feature type="coiled-coil region" evidence="1">
    <location>
        <begin position="853"/>
        <end position="901"/>
    </location>
</feature>
<dbReference type="InterPro" id="IPR013087">
    <property type="entry name" value="Znf_C2H2_type"/>
</dbReference>
<reference evidence="4" key="1">
    <citation type="submission" date="2019-06" db="EMBL/GenBank/DDBJ databases">
        <authorList>
            <person name="Palmer J.M."/>
        </authorList>
    </citation>
    <scope>NUCLEOTIDE SEQUENCE</scope>
    <source>
        <strain evidence="4">TWF679</strain>
    </source>
</reference>
<name>A0A6G1MPA6_ORBOL</name>
<feature type="compositionally biased region" description="Low complexity" evidence="2">
    <location>
        <begin position="117"/>
        <end position="130"/>
    </location>
</feature>
<evidence type="ECO:0000313" key="4">
    <source>
        <dbReference type="EMBL" id="KAF3210307.1"/>
    </source>
</evidence>
<feature type="domain" description="C2H2-type" evidence="3">
    <location>
        <begin position="386"/>
        <end position="414"/>
    </location>
</feature>
<dbReference type="OrthoDB" id="20872at2759"/>
<organism evidence="4 5">
    <name type="scientific">Orbilia oligospora</name>
    <name type="common">Nematode-trapping fungus</name>
    <name type="synonym">Arthrobotrys oligospora</name>
    <dbReference type="NCBI Taxonomy" id="2813651"/>
    <lineage>
        <taxon>Eukaryota</taxon>
        <taxon>Fungi</taxon>
        <taxon>Dikarya</taxon>
        <taxon>Ascomycota</taxon>
        <taxon>Pezizomycotina</taxon>
        <taxon>Orbiliomycetes</taxon>
        <taxon>Orbiliales</taxon>
        <taxon>Orbiliaceae</taxon>
        <taxon>Orbilia</taxon>
    </lineage>
</organism>
<dbReference type="PANTHER" id="PTHR35391:SF7">
    <property type="entry name" value="C2H2-TYPE DOMAIN-CONTAINING PROTEIN"/>
    <property type="match status" value="1"/>
</dbReference>
<evidence type="ECO:0000313" key="5">
    <source>
        <dbReference type="Proteomes" id="UP000614610"/>
    </source>
</evidence>
<dbReference type="Pfam" id="PF13401">
    <property type="entry name" value="AAA_22"/>
    <property type="match status" value="1"/>
</dbReference>
<protein>
    <recommendedName>
        <fullName evidence="3">C2H2-type domain-containing protein</fullName>
    </recommendedName>
</protein>
<feature type="region of interest" description="Disordered" evidence="2">
    <location>
        <begin position="92"/>
        <end position="130"/>
    </location>
</feature>
<proteinExistence type="predicted"/>
<sequence length="1012" mass="113710">MDESTNISRIANECKTVFADCTSTPDMGEEVWVRSAQGDFNLWCLGIKATSSNKSSLDYRLREKPDVREDICDLIRGLVDSLQKCQQFFIGTKGENTPEDSRPGSPQSIESWEAMSDESSGTGSLSDGGDVSNPVLSENISYIKIILSQLARISIAIRKSGNRYRFEKADAALDEKDYDEFRQHLTAIILRGFQDDDSKNLTAVEKAQRVFDSSRLTKAQKRLIHLNILRKHRIEFVKRSRGSKSHQKADTQQAESGPIMVGKPTEESAVDSKPCSYQPIRSTTTSRPLHQTPRKLAPSGVFTAAVTATEIGSKFDIKGILAKKSTSAVTQMTKIGASQSYPHCPDPQLDGSLRCPYCDDFLPSDFSDPKHQDNWRLHVVQDIIPYSCVIDDCDTPDEMYTTAERLLTHMLEKHSTARWTCSYCVYSKGINGLSDREPSWFDTAQEWDLHMTANHGDIVPPNQRDTLAELNKELAIGPLSCPLCEFTTDSADTKVDNHILQHLHEFSLRALPEDVEQKGDNQITTSQASGLLSHTQSDHIGVALDQHWPMVTLEELESSLKRALNLFPSVDRYPPPSLKHLPPDANNYRALTEIWQLRSYKLKKTLDDLNSDLHDVNGMGCVSSMLDGIPEAIRELNSITAMDLALPFANYIQDFPARVSLPPLAWSLTPRDEILDEVESLFICSQQDSIRGKQSRLALVGPKGVGKTTIANMFVDRMLKQSENCSIFWVYASLNSEIDRSYEIVARALGVRPDWTGSASDLIRHLINHLTWTFGGEWLIVFDGLEYQTAAYLAFENLLPQGLRGHLLFTTSDPSCLALFGTVKTIQIPELSKEQKSSNKLSETQINYLIIETINLKTEKIKLIEEAKELEIETIDLTIERDSLIGEVDHLKAERVLLENKRREFLSRGFWSHQRKAFQSLTPEARKLKKEQSLQELAIKDGRFWEQQRRSLQSLTPGARKKKRQAQFAESVRGESVQPTGATQPDTGNNLEVVVDNPTQSAAESTPVYRSQ</sequence>
<feature type="domain" description="C2H2-type" evidence="3">
    <location>
        <begin position="419"/>
        <end position="455"/>
    </location>
</feature>
<evidence type="ECO:0000259" key="3">
    <source>
        <dbReference type="SMART" id="SM00355"/>
    </source>
</evidence>
<feature type="compositionally biased region" description="Polar residues" evidence="2">
    <location>
        <begin position="279"/>
        <end position="289"/>
    </location>
</feature>
<evidence type="ECO:0000256" key="1">
    <source>
        <dbReference type="SAM" id="Coils"/>
    </source>
</evidence>
<dbReference type="AlphaFoldDB" id="A0A6G1MPA6"/>
<evidence type="ECO:0000256" key="2">
    <source>
        <dbReference type="SAM" id="MobiDB-lite"/>
    </source>
</evidence>
<dbReference type="Gene3D" id="3.40.50.300">
    <property type="entry name" value="P-loop containing nucleotide triphosphate hydrolases"/>
    <property type="match status" value="1"/>
</dbReference>
<dbReference type="InterPro" id="IPR027417">
    <property type="entry name" value="P-loop_NTPase"/>
</dbReference>
<feature type="compositionally biased region" description="Polar residues" evidence="2">
    <location>
        <begin position="997"/>
        <end position="1012"/>
    </location>
</feature>
<gene>
    <name evidence="4" type="ORF">TWF679_006802</name>
</gene>
<feature type="compositionally biased region" description="Basic residues" evidence="2">
    <location>
        <begin position="237"/>
        <end position="246"/>
    </location>
</feature>